<dbReference type="SUPFAM" id="SSF48674">
    <property type="entry name" value="Fe-only hydrogenase smaller subunit"/>
    <property type="match status" value="1"/>
</dbReference>
<dbReference type="InterPro" id="IPR013352">
    <property type="entry name" value="Fe_hydrogenase_subset"/>
</dbReference>
<protein>
    <submittedName>
        <fullName evidence="7">4Fe-4S dicluster domain-containing protein</fullName>
    </submittedName>
</protein>
<feature type="domain" description="4Fe-4S ferredoxin-type" evidence="6">
    <location>
        <begin position="55"/>
        <end position="84"/>
    </location>
</feature>
<dbReference type="Gene3D" id="3.40.950.10">
    <property type="entry name" value="Fe-only Hydrogenase (Larger Subunit), Chain L, domain 3"/>
    <property type="match status" value="1"/>
</dbReference>
<dbReference type="SUPFAM" id="SSF53920">
    <property type="entry name" value="Fe-only hydrogenase"/>
    <property type="match status" value="1"/>
</dbReference>
<dbReference type="PANTHER" id="PTHR11615">
    <property type="entry name" value="NITRATE, FORMATE, IRON DEHYDROGENASE"/>
    <property type="match status" value="1"/>
</dbReference>
<evidence type="ECO:0000313" key="8">
    <source>
        <dbReference type="Proteomes" id="UP000481872"/>
    </source>
</evidence>
<gene>
    <name evidence="7" type="ORF">G3M99_04290</name>
</gene>
<dbReference type="NCBIfam" id="TIGR02512">
    <property type="entry name" value="FeFe_hydrog_A"/>
    <property type="match status" value="1"/>
</dbReference>
<dbReference type="GO" id="GO:0009055">
    <property type="term" value="F:electron transfer activity"/>
    <property type="evidence" value="ECO:0007669"/>
    <property type="project" value="InterPro"/>
</dbReference>
<dbReference type="RefSeq" id="WP_010296878.1">
    <property type="nucleotide sequence ID" value="NZ_CABKRL010000004.1"/>
</dbReference>
<dbReference type="InterPro" id="IPR004108">
    <property type="entry name" value="Fe_hydrogenase_lsu_C"/>
</dbReference>
<dbReference type="InterPro" id="IPR008953">
    <property type="entry name" value="Fe_hydrogenase_HydB"/>
</dbReference>
<feature type="domain" description="4Fe-4S ferredoxin-type" evidence="6">
    <location>
        <begin position="417"/>
        <end position="446"/>
    </location>
</feature>
<dbReference type="SMART" id="SM00902">
    <property type="entry name" value="Fe_hyd_SSU"/>
    <property type="match status" value="1"/>
</dbReference>
<dbReference type="Gene3D" id="3.30.70.20">
    <property type="match status" value="2"/>
</dbReference>
<dbReference type="Gene3D" id="4.10.260.20">
    <property type="entry name" value="Iron hydrogenase, small subunit"/>
    <property type="match status" value="1"/>
</dbReference>
<dbReference type="InterPro" id="IPR017896">
    <property type="entry name" value="4Fe4S_Fe-S-bd"/>
</dbReference>
<sequence length="529" mass="58895">MGKSKKRQVVNKENLIDINKKKCIGCTACAINCTDITGISVLKSTQEGKSTVVPKMGTFEETGCIYCGQCTLICPTTAITARNDIEKVEKELGNGKYMVAFAAPALKATLGEEFNLPIGSNVEGKVQASARKLGFEKVFDTDFGADVTVIEEGTELIKRLSRKENLPMFTSCCSSWVRYVEIFRPELINNLSTCKSPQQIMGASIKTYFANKFKILPENIYVVSIKPCTSKKYEAERDEMGREGYKDIDTVLTVREYGELLRSKGIDITALPSEPSDSMLGEYTGAGVIFGLSSGVMEATLRTVAYYLNDDISKIEKIQYSKIDGTKNSKEAEVIIGSQLMKVAVISGLSDVEVFLKDDKWKEYTFVEVMSCPGGCINGGGTPRVIRKSEIIEKKCIACGTCIDNCPVGAISFNKNGYAEVSQMQCVGCTLCSKLCRTSAPKINVYDKGTQEKLTKNYIDLRKNVLRNIDEKSQKKVSVENKEVKEMYDNYIGNPDEERARLLFHTQYKDRSSELKINKRTCRGKKRRR</sequence>
<dbReference type="Pfam" id="PF02256">
    <property type="entry name" value="Fe_hyd_SSU"/>
    <property type="match status" value="1"/>
</dbReference>
<evidence type="ECO:0000256" key="3">
    <source>
        <dbReference type="ARBA" id="ARBA00022737"/>
    </source>
</evidence>
<dbReference type="InterPro" id="IPR017900">
    <property type="entry name" value="4Fe4S_Fe_S_CS"/>
</dbReference>
<dbReference type="PROSITE" id="PS51379">
    <property type="entry name" value="4FE4S_FER_2"/>
    <property type="match status" value="4"/>
</dbReference>
<feature type="domain" description="4Fe-4S ferredoxin-type" evidence="6">
    <location>
        <begin position="387"/>
        <end position="416"/>
    </location>
</feature>
<feature type="domain" description="4Fe-4S ferredoxin-type" evidence="6">
    <location>
        <begin position="14"/>
        <end position="44"/>
    </location>
</feature>
<dbReference type="InterPro" id="IPR003149">
    <property type="entry name" value="Fe_hydrogenase_ssu"/>
</dbReference>
<keyword evidence="3" id="KW-0677">Repeat</keyword>
<dbReference type="Pfam" id="PF14697">
    <property type="entry name" value="Fer4_21"/>
    <property type="match status" value="1"/>
</dbReference>
<dbReference type="EMBL" id="JAAGPU010000005">
    <property type="protein sequence ID" value="NEU04086.1"/>
    <property type="molecule type" value="Genomic_DNA"/>
</dbReference>
<reference evidence="7 8" key="1">
    <citation type="submission" date="2020-02" db="EMBL/GenBank/DDBJ databases">
        <title>Genome assembly of a novel Clostridium senegalense strain.</title>
        <authorList>
            <person name="Gupta T.B."/>
            <person name="Jauregui R."/>
            <person name="Maclean P."/>
            <person name="Nawarathana A."/>
            <person name="Brightwell G."/>
        </authorList>
    </citation>
    <scope>NUCLEOTIDE SEQUENCE [LARGE SCALE GENOMIC DNA]</scope>
    <source>
        <strain evidence="7 8">AGRFS4</strain>
    </source>
</reference>
<name>A0A6M0GZQ0_9CLOT</name>
<proteinExistence type="predicted"/>
<dbReference type="FunFam" id="3.30.70.20:FF:000035">
    <property type="entry name" value="Iron hydrogenase 1"/>
    <property type="match status" value="1"/>
</dbReference>
<dbReference type="Gene3D" id="3.40.50.1780">
    <property type="match status" value="1"/>
</dbReference>
<evidence type="ECO:0000256" key="2">
    <source>
        <dbReference type="ARBA" id="ARBA00022723"/>
    </source>
</evidence>
<dbReference type="GO" id="GO:0051539">
    <property type="term" value="F:4 iron, 4 sulfur cluster binding"/>
    <property type="evidence" value="ECO:0007669"/>
    <property type="project" value="UniProtKB-KW"/>
</dbReference>
<keyword evidence="5" id="KW-0411">Iron-sulfur</keyword>
<comment type="caution">
    <text evidence="7">The sequence shown here is derived from an EMBL/GenBank/DDBJ whole genome shotgun (WGS) entry which is preliminary data.</text>
</comment>
<dbReference type="Proteomes" id="UP000481872">
    <property type="component" value="Unassembled WGS sequence"/>
</dbReference>
<dbReference type="Pfam" id="PF12838">
    <property type="entry name" value="Fer4_7"/>
    <property type="match status" value="1"/>
</dbReference>
<dbReference type="SUPFAM" id="SSF54862">
    <property type="entry name" value="4Fe-4S ferredoxins"/>
    <property type="match status" value="2"/>
</dbReference>
<dbReference type="GO" id="GO:0005506">
    <property type="term" value="F:iron ion binding"/>
    <property type="evidence" value="ECO:0007669"/>
    <property type="project" value="InterPro"/>
</dbReference>
<dbReference type="InterPro" id="IPR009016">
    <property type="entry name" value="Fe_hydrogenase"/>
</dbReference>
<dbReference type="GO" id="GO:0008901">
    <property type="term" value="F:ferredoxin hydrogenase activity"/>
    <property type="evidence" value="ECO:0007669"/>
    <property type="project" value="InterPro"/>
</dbReference>
<organism evidence="7 8">
    <name type="scientific">Clostridium senegalense</name>
    <dbReference type="NCBI Taxonomy" id="1465809"/>
    <lineage>
        <taxon>Bacteria</taxon>
        <taxon>Bacillati</taxon>
        <taxon>Bacillota</taxon>
        <taxon>Clostridia</taxon>
        <taxon>Eubacteriales</taxon>
        <taxon>Clostridiaceae</taxon>
        <taxon>Clostridium</taxon>
    </lineage>
</organism>
<evidence type="ECO:0000256" key="4">
    <source>
        <dbReference type="ARBA" id="ARBA00023004"/>
    </source>
</evidence>
<dbReference type="InterPro" id="IPR050340">
    <property type="entry name" value="Cytosolic_Fe-S_CAF"/>
</dbReference>
<keyword evidence="1" id="KW-0004">4Fe-4S</keyword>
<evidence type="ECO:0000256" key="1">
    <source>
        <dbReference type="ARBA" id="ARBA00022485"/>
    </source>
</evidence>
<dbReference type="AlphaFoldDB" id="A0A6M0GZQ0"/>
<keyword evidence="8" id="KW-1185">Reference proteome</keyword>
<evidence type="ECO:0000259" key="6">
    <source>
        <dbReference type="PROSITE" id="PS51379"/>
    </source>
</evidence>
<keyword evidence="2" id="KW-0479">Metal-binding</keyword>
<dbReference type="Pfam" id="PF02906">
    <property type="entry name" value="Fe_hyd_lg_C"/>
    <property type="match status" value="1"/>
</dbReference>
<evidence type="ECO:0000313" key="7">
    <source>
        <dbReference type="EMBL" id="NEU04086.1"/>
    </source>
</evidence>
<dbReference type="PROSITE" id="PS00198">
    <property type="entry name" value="4FE4S_FER_1"/>
    <property type="match status" value="2"/>
</dbReference>
<evidence type="ECO:0000256" key="5">
    <source>
        <dbReference type="ARBA" id="ARBA00023014"/>
    </source>
</evidence>
<dbReference type="GO" id="GO:0042597">
    <property type="term" value="C:periplasmic space"/>
    <property type="evidence" value="ECO:0007669"/>
    <property type="project" value="InterPro"/>
</dbReference>
<keyword evidence="4" id="KW-0408">Iron</keyword>
<dbReference type="InterPro" id="IPR036991">
    <property type="entry name" value="Fe_hydrogenase_ssu_sf"/>
</dbReference>
<accession>A0A6M0GZQ0</accession>